<dbReference type="PANTHER" id="PTHR43537">
    <property type="entry name" value="TRANSCRIPTIONAL REGULATOR, GNTR FAMILY"/>
    <property type="match status" value="1"/>
</dbReference>
<keyword evidence="2" id="KW-0238">DNA-binding</keyword>
<dbReference type="InterPro" id="IPR000524">
    <property type="entry name" value="Tscrpt_reg_HTH_GntR"/>
</dbReference>
<keyword evidence="1" id="KW-0805">Transcription regulation</keyword>
<protein>
    <submittedName>
        <fullName evidence="5">GntR family transcriptional regulator</fullName>
    </submittedName>
</protein>
<evidence type="ECO:0000256" key="2">
    <source>
        <dbReference type="ARBA" id="ARBA00023125"/>
    </source>
</evidence>
<dbReference type="SMART" id="SM00895">
    <property type="entry name" value="FCD"/>
    <property type="match status" value="1"/>
</dbReference>
<dbReference type="RefSeq" id="WP_311604282.1">
    <property type="nucleotide sequence ID" value="NZ_JAVREM010000091.1"/>
</dbReference>
<comment type="caution">
    <text evidence="5">The sequence shown here is derived from an EMBL/GenBank/DDBJ whole genome shotgun (WGS) entry which is preliminary data.</text>
</comment>
<dbReference type="InterPro" id="IPR036388">
    <property type="entry name" value="WH-like_DNA-bd_sf"/>
</dbReference>
<dbReference type="Pfam" id="PF07729">
    <property type="entry name" value="FCD"/>
    <property type="match status" value="1"/>
</dbReference>
<dbReference type="Pfam" id="PF00392">
    <property type="entry name" value="GntR"/>
    <property type="match status" value="1"/>
</dbReference>
<proteinExistence type="predicted"/>
<keyword evidence="3" id="KW-0804">Transcription</keyword>
<dbReference type="SUPFAM" id="SSF48008">
    <property type="entry name" value="GntR ligand-binding domain-like"/>
    <property type="match status" value="1"/>
</dbReference>
<dbReference type="InterPro" id="IPR011711">
    <property type="entry name" value="GntR_C"/>
</dbReference>
<sequence length="230" mass="25522">MTTSPITPIPRRTLVSQVTEQLREGIYHGVFLPGSQLHEAELAERLGVSRGPIRESLQRLIQEGLLSSQPHRGVFVPVLSEADIVDVFFAREAVEAAAFRQVMAAPAPAGLVDALRRVVDEMADAVDADNWRALGDIDVRFHRLVVNAAGSHRLSRMFDTLISETRLCLNMYADLEPARLDLLPEHRELVELIAGADLETALATLQRHFAEAVVTLRHRLRQSQRSTPAS</sequence>
<dbReference type="PRINTS" id="PR00035">
    <property type="entry name" value="HTHGNTR"/>
</dbReference>
<dbReference type="InterPro" id="IPR008920">
    <property type="entry name" value="TF_FadR/GntR_C"/>
</dbReference>
<accession>A0ABU2M065</accession>
<evidence type="ECO:0000313" key="6">
    <source>
        <dbReference type="Proteomes" id="UP001183420"/>
    </source>
</evidence>
<dbReference type="InterPro" id="IPR036390">
    <property type="entry name" value="WH_DNA-bd_sf"/>
</dbReference>
<dbReference type="Proteomes" id="UP001183420">
    <property type="component" value="Unassembled WGS sequence"/>
</dbReference>
<dbReference type="PROSITE" id="PS50949">
    <property type="entry name" value="HTH_GNTR"/>
    <property type="match status" value="1"/>
</dbReference>
<evidence type="ECO:0000313" key="5">
    <source>
        <dbReference type="EMBL" id="MDT0323195.1"/>
    </source>
</evidence>
<dbReference type="CDD" id="cd07377">
    <property type="entry name" value="WHTH_GntR"/>
    <property type="match status" value="1"/>
</dbReference>
<name>A0ABU2M065_9ACTN</name>
<dbReference type="EMBL" id="JAVREM010000091">
    <property type="protein sequence ID" value="MDT0323195.1"/>
    <property type="molecule type" value="Genomic_DNA"/>
</dbReference>
<evidence type="ECO:0000259" key="4">
    <source>
        <dbReference type="PROSITE" id="PS50949"/>
    </source>
</evidence>
<evidence type="ECO:0000256" key="1">
    <source>
        <dbReference type="ARBA" id="ARBA00023015"/>
    </source>
</evidence>
<keyword evidence="6" id="KW-1185">Reference proteome</keyword>
<feature type="domain" description="HTH gntR-type" evidence="4">
    <location>
        <begin position="12"/>
        <end position="79"/>
    </location>
</feature>
<dbReference type="PANTHER" id="PTHR43537:SF45">
    <property type="entry name" value="GNTR FAMILY REGULATORY PROTEIN"/>
    <property type="match status" value="1"/>
</dbReference>
<dbReference type="Gene3D" id="1.10.10.10">
    <property type="entry name" value="Winged helix-like DNA-binding domain superfamily/Winged helix DNA-binding domain"/>
    <property type="match status" value="1"/>
</dbReference>
<organism evidence="5 6">
    <name type="scientific">Streptomyces millisiae</name>
    <dbReference type="NCBI Taxonomy" id="3075542"/>
    <lineage>
        <taxon>Bacteria</taxon>
        <taxon>Bacillati</taxon>
        <taxon>Actinomycetota</taxon>
        <taxon>Actinomycetes</taxon>
        <taxon>Kitasatosporales</taxon>
        <taxon>Streptomycetaceae</taxon>
        <taxon>Streptomyces</taxon>
    </lineage>
</organism>
<dbReference type="SUPFAM" id="SSF46785">
    <property type="entry name" value="Winged helix' DNA-binding domain"/>
    <property type="match status" value="1"/>
</dbReference>
<evidence type="ECO:0000256" key="3">
    <source>
        <dbReference type="ARBA" id="ARBA00023163"/>
    </source>
</evidence>
<dbReference type="Gene3D" id="1.20.120.530">
    <property type="entry name" value="GntR ligand-binding domain-like"/>
    <property type="match status" value="1"/>
</dbReference>
<reference evidence="6" key="1">
    <citation type="submission" date="2023-07" db="EMBL/GenBank/DDBJ databases">
        <title>30 novel species of actinomycetes from the DSMZ collection.</title>
        <authorList>
            <person name="Nouioui I."/>
        </authorList>
    </citation>
    <scope>NUCLEOTIDE SEQUENCE [LARGE SCALE GENOMIC DNA]</scope>
    <source>
        <strain evidence="6">DSM 44918</strain>
    </source>
</reference>
<dbReference type="SMART" id="SM00345">
    <property type="entry name" value="HTH_GNTR"/>
    <property type="match status" value="1"/>
</dbReference>
<gene>
    <name evidence="5" type="ORF">RNC47_33305</name>
</gene>